<dbReference type="Gene3D" id="3.40.640.10">
    <property type="entry name" value="Type I PLP-dependent aspartate aminotransferase-like (Major domain)"/>
    <property type="match status" value="1"/>
</dbReference>
<dbReference type="VEuPathDB" id="FungiDB:MGL_2651"/>
<evidence type="ECO:0000256" key="4">
    <source>
        <dbReference type="ARBA" id="ARBA00022679"/>
    </source>
</evidence>
<proteinExistence type="inferred from homology"/>
<evidence type="ECO:0000256" key="3">
    <source>
        <dbReference type="ARBA" id="ARBA00022576"/>
    </source>
</evidence>
<dbReference type="InterPro" id="IPR049704">
    <property type="entry name" value="Aminotrans_3_PPA_site"/>
</dbReference>
<comment type="caution">
    <text evidence="7">The sequence shown here is derived from an EMBL/GenBank/DDBJ whole genome shotgun (WGS) entry which is preliminary data.</text>
</comment>
<dbReference type="GO" id="GO:0008483">
    <property type="term" value="F:transaminase activity"/>
    <property type="evidence" value="ECO:0007669"/>
    <property type="project" value="UniProtKB-KW"/>
</dbReference>
<dbReference type="PIRSF" id="PIRSF000521">
    <property type="entry name" value="Transaminase_4ab_Lys_Orn"/>
    <property type="match status" value="1"/>
</dbReference>
<dbReference type="GO" id="GO:0030170">
    <property type="term" value="F:pyridoxal phosphate binding"/>
    <property type="evidence" value="ECO:0007669"/>
    <property type="project" value="InterPro"/>
</dbReference>
<dbReference type="STRING" id="425265.A8Q4V7"/>
<evidence type="ECO:0000256" key="6">
    <source>
        <dbReference type="RuleBase" id="RU003560"/>
    </source>
</evidence>
<dbReference type="GO" id="GO:0042802">
    <property type="term" value="F:identical protein binding"/>
    <property type="evidence" value="ECO:0007669"/>
    <property type="project" value="TreeGrafter"/>
</dbReference>
<reference evidence="7 8" key="1">
    <citation type="journal article" date="2007" name="Proc. Natl. Acad. Sci. U.S.A.">
        <title>Dandruff-associated Malassezia genomes reveal convergent and divergent virulence traits shared with plant and human fungal pathogens.</title>
        <authorList>
            <person name="Xu J."/>
            <person name="Saunders C.W."/>
            <person name="Hu P."/>
            <person name="Grant R.A."/>
            <person name="Boekhout T."/>
            <person name="Kuramae E.E."/>
            <person name="Kronstad J.W."/>
            <person name="Deangelis Y.M."/>
            <person name="Reeder N.L."/>
            <person name="Johnstone K.R."/>
            <person name="Leland M."/>
            <person name="Fieno A.M."/>
            <person name="Begley W.M."/>
            <person name="Sun Y."/>
            <person name="Lacey M.P."/>
            <person name="Chaudhary T."/>
            <person name="Keough T."/>
            <person name="Chu L."/>
            <person name="Sears R."/>
            <person name="Yuan B."/>
            <person name="Dawson T.L.Jr."/>
        </authorList>
    </citation>
    <scope>NUCLEOTIDE SEQUENCE [LARGE SCALE GENOMIC DNA]</scope>
    <source>
        <strain evidence="8">ATCC MYA-4612 / CBS 7966</strain>
    </source>
</reference>
<dbReference type="PANTHER" id="PTHR11986">
    <property type="entry name" value="AMINOTRANSFERASE CLASS III"/>
    <property type="match status" value="1"/>
</dbReference>
<keyword evidence="5 6" id="KW-0663">Pyridoxal phosphate</keyword>
<name>A8Q4V7_MALGO</name>
<protein>
    <recommendedName>
        <fullName evidence="9">4-aminobutyrate aminotransferase</fullName>
    </recommendedName>
</protein>
<evidence type="ECO:0000313" key="7">
    <source>
        <dbReference type="EMBL" id="EDP43055.1"/>
    </source>
</evidence>
<dbReference type="FunFam" id="3.40.640.10:FF:000013">
    <property type="entry name" value="4-aminobutyrate aminotransferase"/>
    <property type="match status" value="1"/>
</dbReference>
<dbReference type="CDD" id="cd00610">
    <property type="entry name" value="OAT_like"/>
    <property type="match status" value="1"/>
</dbReference>
<dbReference type="InterPro" id="IPR015421">
    <property type="entry name" value="PyrdxlP-dep_Trfase_major"/>
</dbReference>
<keyword evidence="4" id="KW-0808">Transferase</keyword>
<evidence type="ECO:0000256" key="5">
    <source>
        <dbReference type="ARBA" id="ARBA00022898"/>
    </source>
</evidence>
<dbReference type="Pfam" id="PF00202">
    <property type="entry name" value="Aminotran_3"/>
    <property type="match status" value="1"/>
</dbReference>
<dbReference type="GeneID" id="5854574"/>
<dbReference type="AlphaFoldDB" id="A8Q4V7"/>
<dbReference type="PROSITE" id="PS00600">
    <property type="entry name" value="AA_TRANSFER_CLASS_3"/>
    <property type="match status" value="1"/>
</dbReference>
<dbReference type="SUPFAM" id="SSF53383">
    <property type="entry name" value="PLP-dependent transferases"/>
    <property type="match status" value="1"/>
</dbReference>
<comment type="cofactor">
    <cofactor evidence="1">
        <name>pyridoxal 5'-phosphate</name>
        <dbReference type="ChEBI" id="CHEBI:597326"/>
    </cofactor>
</comment>
<dbReference type="OMA" id="GAIETMK"/>
<dbReference type="InParanoid" id="A8Q4V7"/>
<dbReference type="Proteomes" id="UP000008837">
    <property type="component" value="Unassembled WGS sequence"/>
</dbReference>
<dbReference type="InterPro" id="IPR015422">
    <property type="entry name" value="PyrdxlP-dep_Trfase_small"/>
</dbReference>
<evidence type="ECO:0000256" key="1">
    <source>
        <dbReference type="ARBA" id="ARBA00001933"/>
    </source>
</evidence>
<comment type="similarity">
    <text evidence="2 6">Belongs to the class-III pyridoxal-phosphate-dependent aminotransferase family.</text>
</comment>
<keyword evidence="3" id="KW-0032">Aminotransferase</keyword>
<evidence type="ECO:0008006" key="9">
    <source>
        <dbReference type="Google" id="ProtNLM"/>
    </source>
</evidence>
<gene>
    <name evidence="7" type="ORF">MGL_2651</name>
</gene>
<dbReference type="EMBL" id="AAYY01000009">
    <property type="protein sequence ID" value="EDP43055.1"/>
    <property type="molecule type" value="Genomic_DNA"/>
</dbReference>
<dbReference type="InterPro" id="IPR015424">
    <property type="entry name" value="PyrdxlP-dep_Trfase"/>
</dbReference>
<dbReference type="KEGG" id="mgl:MGL_2651"/>
<evidence type="ECO:0000256" key="2">
    <source>
        <dbReference type="ARBA" id="ARBA00008954"/>
    </source>
</evidence>
<dbReference type="Gene3D" id="3.90.1150.10">
    <property type="entry name" value="Aspartate Aminotransferase, domain 1"/>
    <property type="match status" value="1"/>
</dbReference>
<accession>A8Q4V7</accession>
<dbReference type="RefSeq" id="XP_001730269.1">
    <property type="nucleotide sequence ID" value="XM_001730217.1"/>
</dbReference>
<evidence type="ECO:0000313" key="8">
    <source>
        <dbReference type="Proteomes" id="UP000008837"/>
    </source>
</evidence>
<organism evidence="7 8">
    <name type="scientific">Malassezia globosa (strain ATCC MYA-4612 / CBS 7966)</name>
    <name type="common">Dandruff-associated fungus</name>
    <dbReference type="NCBI Taxonomy" id="425265"/>
    <lineage>
        <taxon>Eukaryota</taxon>
        <taxon>Fungi</taxon>
        <taxon>Dikarya</taxon>
        <taxon>Basidiomycota</taxon>
        <taxon>Ustilaginomycotina</taxon>
        <taxon>Malasseziomycetes</taxon>
        <taxon>Malasseziales</taxon>
        <taxon>Malasseziaceae</taxon>
        <taxon>Malassezia</taxon>
    </lineage>
</organism>
<keyword evidence="8" id="KW-1185">Reference proteome</keyword>
<dbReference type="InterPro" id="IPR050103">
    <property type="entry name" value="Class-III_PLP-dep_AT"/>
</dbReference>
<sequence>MSQAARFGARHITRGIGRMSQHVLKSGRGAFVMTDEGKRLLDMTSGIGVVNLGHCHPAVTKAAQEQCATITHAQVNIGYSVAQLDLVKELLTIMPHPSLDTFFLWNSGSEAVEAAIKVARMVTGRPNLIVVQGSYHGRTNATASMTRSKTVYSEGVSPFMPGVYTTDFPYYAHMFKPVNTPTDELVDFCLKRLELMLKQETSPRDTAAFILEPVLGEGGYVPAPSAYLHGLRSICDKHGIMLVADEVQSGFGRTGKMFAVEHSGVRPDMMTFAKGLANGYPLSGLVASKAVMDVMPPGSMGGTYAGNAVACAASRATIETFRRERVLENVAARSEQLMKALTNMRQQPFGHVIEDIRGLGLMIGVQFQSNSSEPIAPRLSQACLKRGMLLMSTSSFDVIRWIPPLTVSEEELAQAVEIFQASLEEVVSQQS</sequence>
<dbReference type="OrthoDB" id="10260828at2759"/>
<dbReference type="PANTHER" id="PTHR11986:SF79">
    <property type="entry name" value="ACETYLORNITHINE AMINOTRANSFERASE, MITOCHONDRIAL"/>
    <property type="match status" value="1"/>
</dbReference>
<dbReference type="InterPro" id="IPR005814">
    <property type="entry name" value="Aminotrans_3"/>
</dbReference>